<dbReference type="AlphaFoldDB" id="A0A8H4CLS5"/>
<feature type="active site" evidence="8">
    <location>
        <position position="86"/>
    </location>
</feature>
<feature type="active site" evidence="8">
    <location>
        <position position="279"/>
    </location>
</feature>
<keyword evidence="13" id="KW-1185">Reference proteome</keyword>
<reference evidence="12" key="1">
    <citation type="journal article" date="2020" name="Phytopathology">
        <title>Genome sequence and comparative analysis of Colletotrichum gloeosporioides isolated from Liriodendron leaves.</title>
        <authorList>
            <person name="Fu F.F."/>
            <person name="Hao Z."/>
            <person name="Wang P."/>
            <person name="Lu Y."/>
            <person name="Xue L.J."/>
            <person name="Wei G."/>
            <person name="Tian Y."/>
            <person name="Baishi H."/>
            <person name="Xu H."/>
            <person name="Shi J."/>
            <person name="Cheng T."/>
            <person name="Wang G."/>
            <person name="Yi Y."/>
            <person name="Chen J."/>
        </authorList>
    </citation>
    <scope>NUCLEOTIDE SEQUENCE</scope>
    <source>
        <strain evidence="12">Lc1</strain>
    </source>
</reference>
<dbReference type="PRINTS" id="PR00792">
    <property type="entry name" value="PEPSIN"/>
</dbReference>
<proteinExistence type="inferred from homology"/>
<evidence type="ECO:0000259" key="11">
    <source>
        <dbReference type="PROSITE" id="PS51767"/>
    </source>
</evidence>
<dbReference type="PANTHER" id="PTHR47966">
    <property type="entry name" value="BETA-SITE APP-CLEAVING ENZYME, ISOFORM A-RELATED"/>
    <property type="match status" value="1"/>
</dbReference>
<dbReference type="InterPro" id="IPR001969">
    <property type="entry name" value="Aspartic_peptidase_AS"/>
</dbReference>
<dbReference type="Gene3D" id="2.40.70.10">
    <property type="entry name" value="Acid Proteases"/>
    <property type="match status" value="2"/>
</dbReference>
<evidence type="ECO:0000256" key="10">
    <source>
        <dbReference type="SAM" id="SignalP"/>
    </source>
</evidence>
<comment type="similarity">
    <text evidence="1 9">Belongs to the peptidase A1 family.</text>
</comment>
<dbReference type="EMBL" id="WVTB01000036">
    <property type="protein sequence ID" value="KAF3806245.1"/>
    <property type="molecule type" value="Genomic_DNA"/>
</dbReference>
<feature type="signal peptide" evidence="10">
    <location>
        <begin position="1"/>
        <end position="18"/>
    </location>
</feature>
<keyword evidence="2 9" id="KW-0645">Protease</keyword>
<comment type="caution">
    <text evidence="12">The sequence shown here is derived from an EMBL/GenBank/DDBJ whole genome shotgun (WGS) entry which is preliminary data.</text>
</comment>
<dbReference type="CDD" id="cd05474">
    <property type="entry name" value="SAP_like"/>
    <property type="match status" value="1"/>
</dbReference>
<accession>A0A8H4CLS5</accession>
<gene>
    <name evidence="12" type="ORF">GCG54_00006007</name>
</gene>
<reference evidence="12" key="2">
    <citation type="submission" date="2020-03" db="EMBL/GenBank/DDBJ databases">
        <authorList>
            <person name="Fu F.-F."/>
            <person name="Chen J."/>
        </authorList>
    </citation>
    <scope>NUCLEOTIDE SEQUENCE</scope>
    <source>
        <strain evidence="12">Lc1</strain>
    </source>
</reference>
<feature type="chain" id="PRO_5034520100" description="Probable aspartic-type endopeptidase OPSB" evidence="10">
    <location>
        <begin position="19"/>
        <end position="492"/>
    </location>
</feature>
<feature type="domain" description="Peptidase A1" evidence="11">
    <location>
        <begin position="68"/>
        <end position="395"/>
    </location>
</feature>
<dbReference type="PROSITE" id="PS51767">
    <property type="entry name" value="PEPTIDASE_A1"/>
    <property type="match status" value="1"/>
</dbReference>
<organism evidence="12 13">
    <name type="scientific">Colletotrichum gloeosporioides</name>
    <name type="common">Anthracnose fungus</name>
    <name type="synonym">Glomerella cingulata</name>
    <dbReference type="NCBI Taxonomy" id="474922"/>
    <lineage>
        <taxon>Eukaryota</taxon>
        <taxon>Fungi</taxon>
        <taxon>Dikarya</taxon>
        <taxon>Ascomycota</taxon>
        <taxon>Pezizomycotina</taxon>
        <taxon>Sordariomycetes</taxon>
        <taxon>Hypocreomycetidae</taxon>
        <taxon>Glomerellales</taxon>
        <taxon>Glomerellaceae</taxon>
        <taxon>Colletotrichum</taxon>
        <taxon>Colletotrichum gloeosporioides species complex</taxon>
    </lineage>
</organism>
<evidence type="ECO:0000313" key="13">
    <source>
        <dbReference type="Proteomes" id="UP000613401"/>
    </source>
</evidence>
<dbReference type="GO" id="GO:0006508">
    <property type="term" value="P:proteolysis"/>
    <property type="evidence" value="ECO:0007669"/>
    <property type="project" value="UniProtKB-KW"/>
</dbReference>
<dbReference type="SUPFAM" id="SSF50630">
    <property type="entry name" value="Acid proteases"/>
    <property type="match status" value="1"/>
</dbReference>
<sequence>MRSTTLIALAASLLPAEGLVLKKSEAGAPKVVGLDLHRETIPYTRNKRDMLRRRGSVQATLDNLETLYFVNGSLGTPSQPMRFHLDTGSSDLWVNTASSSLCSGTGSPCSVSGTYAANSSSTYKYVGSWFNISYVDGSGASGDYATDTFTIGKSTLTDFQFGIGYTSSSAQGILGVGYRVNEVQVGRAGKDPYDNLPAKMVDEGLIKSNAFSLYLNDLQASTGNILFGGVDTDHYEGELKTIPIQKQGSAYSEFLITLTKVTLGSKTLNEDMALAVLLDSGSSLTYLPDDMVTTIFSMVGAVYQQDEGVAFIPCSAANSGNMTFTFSDPVITVPMNELVLDLIPITGKRIAFSNGVQACLFGIAPAGDGTNVLGDTFLRSAYVVFDLDNNEVSLAQTKYNATSSNVLEIGTGSKAVPSAVAVANPVAATAGLVRGSGSSSAAVPSLGPIAASLLAAGAAFTTGFSTVSDSVEGSPLGPVASAPPDLFVERQD</sequence>
<dbReference type="PROSITE" id="PS00141">
    <property type="entry name" value="ASP_PROTEASE"/>
    <property type="match status" value="1"/>
</dbReference>
<dbReference type="FunFam" id="2.40.70.10:FF:000011">
    <property type="entry name" value="Aspartic protease"/>
    <property type="match status" value="1"/>
</dbReference>
<evidence type="ECO:0000256" key="9">
    <source>
        <dbReference type="RuleBase" id="RU000454"/>
    </source>
</evidence>
<dbReference type="InterPro" id="IPR033121">
    <property type="entry name" value="PEPTIDASE_A1"/>
</dbReference>
<dbReference type="InterPro" id="IPR001461">
    <property type="entry name" value="Aspartic_peptidase_A1"/>
</dbReference>
<dbReference type="Proteomes" id="UP000613401">
    <property type="component" value="Unassembled WGS sequence"/>
</dbReference>
<evidence type="ECO:0000256" key="7">
    <source>
        <dbReference type="ARBA" id="ARBA00068059"/>
    </source>
</evidence>
<evidence type="ECO:0000256" key="8">
    <source>
        <dbReference type="PIRSR" id="PIRSR601461-1"/>
    </source>
</evidence>
<dbReference type="Pfam" id="PF00026">
    <property type="entry name" value="Asp"/>
    <property type="match status" value="1"/>
</dbReference>
<keyword evidence="5 9" id="KW-0378">Hydrolase</keyword>
<protein>
    <recommendedName>
        <fullName evidence="7">Probable aspartic-type endopeptidase OPSB</fullName>
    </recommendedName>
    <alternativeName>
        <fullName evidence="6">Probable aspartic-type endopeptidase opsB</fullName>
    </alternativeName>
</protein>
<evidence type="ECO:0000256" key="1">
    <source>
        <dbReference type="ARBA" id="ARBA00007447"/>
    </source>
</evidence>
<name>A0A8H4CLS5_COLGL</name>
<evidence type="ECO:0000256" key="4">
    <source>
        <dbReference type="ARBA" id="ARBA00022750"/>
    </source>
</evidence>
<evidence type="ECO:0000256" key="2">
    <source>
        <dbReference type="ARBA" id="ARBA00022670"/>
    </source>
</evidence>
<dbReference type="GO" id="GO:0004190">
    <property type="term" value="F:aspartic-type endopeptidase activity"/>
    <property type="evidence" value="ECO:0007669"/>
    <property type="project" value="UniProtKB-KW"/>
</dbReference>
<evidence type="ECO:0000256" key="3">
    <source>
        <dbReference type="ARBA" id="ARBA00022729"/>
    </source>
</evidence>
<keyword evidence="3 10" id="KW-0732">Signal</keyword>
<dbReference type="InterPro" id="IPR033876">
    <property type="entry name" value="SAP-like"/>
</dbReference>
<dbReference type="GeneID" id="69013156"/>
<evidence type="ECO:0000256" key="5">
    <source>
        <dbReference type="ARBA" id="ARBA00022801"/>
    </source>
</evidence>
<dbReference type="InterPro" id="IPR021109">
    <property type="entry name" value="Peptidase_aspartic_dom_sf"/>
</dbReference>
<evidence type="ECO:0000256" key="6">
    <source>
        <dbReference type="ARBA" id="ARBA00067536"/>
    </source>
</evidence>
<keyword evidence="4 9" id="KW-0064">Aspartyl protease</keyword>
<evidence type="ECO:0000313" key="12">
    <source>
        <dbReference type="EMBL" id="KAF3806245.1"/>
    </source>
</evidence>
<dbReference type="PANTHER" id="PTHR47966:SF65">
    <property type="entry name" value="ASPARTIC-TYPE ENDOPEPTIDASE"/>
    <property type="match status" value="1"/>
</dbReference>
<dbReference type="RefSeq" id="XP_045265404.1">
    <property type="nucleotide sequence ID" value="XM_045406021.1"/>
</dbReference>